<gene>
    <name evidence="1" type="ORF">CALMAC_LOCUS7469</name>
</gene>
<evidence type="ECO:0000313" key="2">
    <source>
        <dbReference type="Proteomes" id="UP000410492"/>
    </source>
</evidence>
<dbReference type="AlphaFoldDB" id="A0A653CA44"/>
<keyword evidence="2" id="KW-1185">Reference proteome</keyword>
<sequence length="49" mass="5520">MQSSVSRANGILLSFHHAILASTEIIQLLSAKNPVLMSQIYQQFQDYLN</sequence>
<evidence type="ECO:0000313" key="1">
    <source>
        <dbReference type="EMBL" id="VEN44802.1"/>
    </source>
</evidence>
<protein>
    <submittedName>
        <fullName evidence="1">Uncharacterized protein</fullName>
    </submittedName>
</protein>
<dbReference type="EMBL" id="CAACVG010007321">
    <property type="protein sequence ID" value="VEN44802.1"/>
    <property type="molecule type" value="Genomic_DNA"/>
</dbReference>
<proteinExistence type="predicted"/>
<dbReference type="OrthoDB" id="10413300at2759"/>
<dbReference type="Proteomes" id="UP000410492">
    <property type="component" value="Unassembled WGS sequence"/>
</dbReference>
<accession>A0A653CA44</accession>
<organism evidence="1 2">
    <name type="scientific">Callosobruchus maculatus</name>
    <name type="common">Southern cowpea weevil</name>
    <name type="synonym">Pulse bruchid</name>
    <dbReference type="NCBI Taxonomy" id="64391"/>
    <lineage>
        <taxon>Eukaryota</taxon>
        <taxon>Metazoa</taxon>
        <taxon>Ecdysozoa</taxon>
        <taxon>Arthropoda</taxon>
        <taxon>Hexapoda</taxon>
        <taxon>Insecta</taxon>
        <taxon>Pterygota</taxon>
        <taxon>Neoptera</taxon>
        <taxon>Endopterygota</taxon>
        <taxon>Coleoptera</taxon>
        <taxon>Polyphaga</taxon>
        <taxon>Cucujiformia</taxon>
        <taxon>Chrysomeloidea</taxon>
        <taxon>Chrysomelidae</taxon>
        <taxon>Bruchinae</taxon>
        <taxon>Bruchini</taxon>
        <taxon>Callosobruchus</taxon>
    </lineage>
</organism>
<name>A0A653CA44_CALMS</name>
<reference evidence="1 2" key="1">
    <citation type="submission" date="2019-01" db="EMBL/GenBank/DDBJ databases">
        <authorList>
            <person name="Sayadi A."/>
        </authorList>
    </citation>
    <scope>NUCLEOTIDE SEQUENCE [LARGE SCALE GENOMIC DNA]</scope>
</reference>